<protein>
    <submittedName>
        <fullName evidence="3">Uncharacterized protein</fullName>
    </submittedName>
</protein>
<evidence type="ECO:0000313" key="4">
    <source>
        <dbReference type="Proteomes" id="UP000016927"/>
    </source>
</evidence>
<name>R0MLV2_NOSB1</name>
<feature type="signal peptide" evidence="2">
    <location>
        <begin position="1"/>
        <end position="22"/>
    </location>
</feature>
<gene>
    <name evidence="3" type="ORF">NBO_58g0023</name>
</gene>
<feature type="chain" id="PRO_5004344126" evidence="2">
    <location>
        <begin position="23"/>
        <end position="330"/>
    </location>
</feature>
<evidence type="ECO:0000313" key="3">
    <source>
        <dbReference type="EMBL" id="EOB13818.1"/>
    </source>
</evidence>
<accession>R0MLV2</accession>
<keyword evidence="4" id="KW-1185">Reference proteome</keyword>
<evidence type="ECO:0000256" key="2">
    <source>
        <dbReference type="SAM" id="SignalP"/>
    </source>
</evidence>
<feature type="coiled-coil region" evidence="1">
    <location>
        <begin position="216"/>
        <end position="246"/>
    </location>
</feature>
<dbReference type="Proteomes" id="UP000016927">
    <property type="component" value="Unassembled WGS sequence"/>
</dbReference>
<dbReference type="AlphaFoldDB" id="R0MLV2"/>
<keyword evidence="2" id="KW-0732">Signal</keyword>
<proteinExistence type="predicted"/>
<dbReference type="EMBL" id="KB908966">
    <property type="protein sequence ID" value="EOB13818.1"/>
    <property type="molecule type" value="Genomic_DNA"/>
</dbReference>
<dbReference type="HOGENOM" id="CLU_790102_0_0_1"/>
<sequence length="330" mass="38318">MKSYSLHFHLIIIILTQGFLCAEIVDLSVTKESADRIADNQSSLIKADTSISKINDGKKTDKNINSYSSDSSIEIVFWPSDSSDKDDPCSSDTSSEDAFGLFKKLIKINEEGIQSVEDYYLRRSSIIYLEEILAKLINESTAFIKSSDNSKLLKFLNNQISLIDIFMKVFIYQNKFRNAKIFKNLLRKIVANFDFFDKSFLEIEKIINGVLSNNKKSNLKVLLKSLEKEKKSFEKVKKEFDKHKRQLNQVDGFNLTMKITALKEYKKNLIDKKKFINGRGEKIIVKQVKIIQTNLSENIIELFENFSEYLKTEYDLLILDKSCFNYFLNW</sequence>
<evidence type="ECO:0000256" key="1">
    <source>
        <dbReference type="SAM" id="Coils"/>
    </source>
</evidence>
<dbReference type="VEuPathDB" id="MicrosporidiaDB:NBO_58g0023"/>
<reference evidence="3 4" key="1">
    <citation type="journal article" date="2013" name="BMC Genomics">
        <title>Comparative genomics of parasitic silkworm microsporidia reveal an association between genome expansion and host adaptation.</title>
        <authorList>
            <person name="Pan G."/>
            <person name="Xu J."/>
            <person name="Li T."/>
            <person name="Xia Q."/>
            <person name="Liu S.L."/>
            <person name="Zhang G."/>
            <person name="Li S."/>
            <person name="Li C."/>
            <person name="Liu H."/>
            <person name="Yang L."/>
            <person name="Liu T."/>
            <person name="Zhang X."/>
            <person name="Wu Z."/>
            <person name="Fan W."/>
            <person name="Dang X."/>
            <person name="Xiang H."/>
            <person name="Tao M."/>
            <person name="Li Y."/>
            <person name="Hu J."/>
            <person name="Li Z."/>
            <person name="Lin L."/>
            <person name="Luo J."/>
            <person name="Geng L."/>
            <person name="Wang L."/>
            <person name="Long M."/>
            <person name="Wan Y."/>
            <person name="He N."/>
            <person name="Zhang Z."/>
            <person name="Lu C."/>
            <person name="Keeling P.J."/>
            <person name="Wang J."/>
            <person name="Xiang Z."/>
            <person name="Zhou Z."/>
        </authorList>
    </citation>
    <scope>NUCLEOTIDE SEQUENCE [LARGE SCALE GENOMIC DNA]</scope>
    <source>
        <strain evidence="4">CQ1 / CVCC 102059</strain>
    </source>
</reference>
<keyword evidence="1" id="KW-0175">Coiled coil</keyword>
<organism evidence="3 4">
    <name type="scientific">Nosema bombycis (strain CQ1 / CVCC 102059)</name>
    <name type="common">Microsporidian parasite</name>
    <name type="synonym">Pebrine of silkworm</name>
    <dbReference type="NCBI Taxonomy" id="578461"/>
    <lineage>
        <taxon>Eukaryota</taxon>
        <taxon>Fungi</taxon>
        <taxon>Fungi incertae sedis</taxon>
        <taxon>Microsporidia</taxon>
        <taxon>Nosematidae</taxon>
        <taxon>Nosema</taxon>
    </lineage>
</organism>